<protein>
    <recommendedName>
        <fullName evidence="4">Ligand-dependent corepressor</fullName>
    </recommendedName>
</protein>
<accession>A0A444UN91</accession>
<dbReference type="InterPro" id="IPR028104">
    <property type="entry name" value="DUF4553"/>
</dbReference>
<evidence type="ECO:0000256" key="1">
    <source>
        <dbReference type="SAM" id="MobiDB-lite"/>
    </source>
</evidence>
<evidence type="ECO:0000313" key="2">
    <source>
        <dbReference type="EMBL" id="RXM36660.1"/>
    </source>
</evidence>
<feature type="region of interest" description="Disordered" evidence="1">
    <location>
        <begin position="2640"/>
        <end position="2842"/>
    </location>
</feature>
<evidence type="ECO:0008006" key="4">
    <source>
        <dbReference type="Google" id="ProtNLM"/>
    </source>
</evidence>
<proteinExistence type="predicted"/>
<gene>
    <name evidence="2" type="ORF">EOD39_11600</name>
</gene>
<feature type="compositionally biased region" description="Basic and acidic residues" evidence="1">
    <location>
        <begin position="1319"/>
        <end position="1341"/>
    </location>
</feature>
<dbReference type="PANTHER" id="PTHR14931:SF2">
    <property type="entry name" value="LIGAND DEPENDENT NUCLEAR RECEPTOR COREPRESSOR"/>
    <property type="match status" value="1"/>
</dbReference>
<comment type="caution">
    <text evidence="2">The sequence shown here is derived from an EMBL/GenBank/DDBJ whole genome shotgun (WGS) entry which is preliminary data.</text>
</comment>
<feature type="compositionally biased region" description="Basic and acidic residues" evidence="1">
    <location>
        <begin position="2732"/>
        <end position="2754"/>
    </location>
</feature>
<keyword evidence="3" id="KW-1185">Reference proteome</keyword>
<evidence type="ECO:0000313" key="3">
    <source>
        <dbReference type="Proteomes" id="UP000289886"/>
    </source>
</evidence>
<sequence length="2842" mass="313890">MWYRYVLPQILSDSEDLSQAKAIDDKPPASLEQFMAKLCPHHQKQIVDALGFLQNEVMPVAFSTPSQSPQKVSPGAVAETDCSPVCQLQITMARGTEQGTSSLNPPFSDSQKSFEIPTTMGSINDSIEVTCVQNNPNEQASLTTASKGNAVLASSYPYRSIPLDHLPLVSGDLKELKCNETAREDIGHSDKVKSSTSCGTVCVSKVDVANKVIGCCPTDGTLDDLQSSSETTLYSNFYGASQSIGVALEPGSLHPSLGRTGQVFDHLYHAEKNGSLGDTKDVWLGLSPDRRATKTTVSFRCSSSPASPKTARKSIRGPYLRPRSSALCQIVNDLDNQCDIVYISKPITECDPVPQKPIFSRRTARKSTRGHMCSEEYWELKTVRTLARKSAANGKGNCPSLMPESITLVTPKQVLAMPDSVPPTDVPFAGSCGETLGQNTPSKETLVKEIGGDVYVVGLDVAQIVETSKTDQPRPEDGTSQPLKALLSLVKQQSKETEEQQTKMPLTNEICAETVIQTDQSEEEPSSDRQTDEKELDSEQPEEIPIAAAVMERSELGSEMLLENAVKACASELQPTSRSTSPMVTPDDLQVEDTRNDIGTMVETLELQKSEQQELHLVDNNAVSKEGSPKDKIILQQSSESCISVCGSKDEEMEEESTDTVMETDVKHKGLEVDDERSTPENTCMKKRHRKVFATSDRLLRSQQQTGISDEAPSNMGETISETTPSPLQVPELQVILFKSPGAKRFRKSVELKQTDVVSFPANCFHKTILEGIGDPDNWLGECSESSSDEEIEEKNVLRTRQNYKSMLAKELESDEDRESGSISTFEKDLSSKREGLWITVKANSERRRVLLSEEEGVSPLLNSELVGGKPGDSMGKILERFSKMHSDKGSNCLLNGRGTVKPMTSKALMRHKKRVLKSYNLQCPEVSMVGGRKGIREQYQARADVGVLSDPFGLTNVNLSVKDPPKFLEALTEEENQDLITNLNGKYEKVHKGWVQLEKEGQPAPKPKNKADRLKEIWKSKRRVRRSKALDQQRFSPVQMLFMKTFNLANICRWFLETTETKSLVIVKKTNTRLPSETQLCFHNSSSSAAGSSRDVYPSIQAERLKKHLKKFAMASPAKNNIKNQQLWARASEHTGANGSSKERLRKEISTATRISTKPSSNHIAPKVQVVKNQKTPQGVKSPASARILRKYSNIRGKLQVQQHRLKTNETSGMDHKSMHMKPLISPILASGPKSGGPQRGRPLGSKEEKEKKIGSRRTKVAAPPVTRKGAAEERGTKSNSRPSALYSKNRHKKLLKKTPVAVRKPQRITVAANVSETKQKGKRLDTKEVKTYKEADRMQEAPQLRGMRFNPNEPSDSKDQSKSPKTRAMTSTLPPLSKVAVVSSQDQVLTRSQRKLEVSGSLGLQTRKRVKDIKPALAKRTRSDSEDLSQAKAIDDKPPASLEQFMAKLCPHHQKQIVDALGFLQNEVMPVAFSTPSQSPQKVSPGAVAETDCSPVCQLQITMARGTEQGTSSLNPPFSDSQKSFEIPTTMGSINDSIEVTCVQNNPNEQASLTTASKGNAVLASSYPYRSIPLDHLPLVSGDLKELKCNETAREDIGHSDKVKSSTSCGTVCVSKVDVANKVIGCCPTDGTLDDLQSSSETTLYSNFYGASQSIGVALEPGSLHPSLGRTGQVFDHLYHAEKNGSLGDTKDVWLGLSPDRRATKTTVSFRCSSSPASPKTARKSIRGPYLRPRSSALCQIVNDLDNQCDIVYISKPITECDPVPQKPIFSRRTARKSTRGHMCSEEYWELKTVRTLARKSAANGKGNCPSLMPESITLVTPKQVLAMPDSVPPTDVPFAGSCGETLGQNTPSKETLVKEIGGDVYVVGLDVAQIVETSKTDQPRPEDGTSQPLKALLSLVKQQSKETEEQQTKMPLTNEICAETVIQTDQSEEEPSSDRQTDEKELDSEQPEEIPIAAAVMERSELGSEMLLENAVKACASELQPTSRSTSPMVTPDDLQVEDTRNDIGTMVETLELQKSEQQELHLVDNNAVSKEGSPKDKIILQQSSESCISVCGSKDEEMEEESTDTVMETDVKHKGLEVDDERSTPENTCMKKRHRKVFATSDRLLRSQQQTGISDEAPSNMGETISETTPSPLQVPELQVILFKSPGAKRFRKSVELKQTDVVSFPANCFHKTILEGIGDPDNWLGECSESSSDEEIEEKNVLRTRQNYKSMLAKELESDEDRESGSISTFEKDLSSKREGLWITVKANSERRRVLLSEEEGVSPLLNSELVGGKPGDSMGKILERFSKMHSDKGSNCLLNGRGTVKPMTSKALMRHKKRVLKSYNLQCPEVSMVGGRKGIREQYQARADVGVLSDPFGLTNVNLSVKDPPKFLEALTEEENQDLITNLNGKYEKVHKGWVQLEKEGQPAPKPKNKADRLKEIWKSKRRVRRSKALDQQRFSPVQMLFMKTFNLANICRWFLETTETKSLVIVKKTNTRLPSETQLCFHNSSSSAAGSSRDVYPSIQAERLKKHLKKFAMASPAKNNIKNQQLWARASEHTGANGSSKERLRKEISTATRISTKPSSNHIAPKVQVVKNQKTPQGVKSPASARILRKYSNIRGKLQVQQHRLKTNETSGMDHKSMHMKPLISPILASGPKSGGPQRGRPLGSKEEKEKKIGSRRTKVAAPPVTRKGAAEERGTKSNSRPSALYSKNRHKKLLKKTPVAVRKPQRITVAANVSETKQKGKRLDTKEVKTYKEADRMQEAPQLRGMRFNPNEPSDSKDQSKSPKTRAMTSTLPPLSKVAVVSSQDQVLTRSQRKLEVSGSLGLQTRKRVKDIKPALAKRTRRSNVN</sequence>
<feature type="region of interest" description="Disordered" evidence="1">
    <location>
        <begin position="515"/>
        <end position="544"/>
    </location>
</feature>
<reference evidence="2 3" key="1">
    <citation type="submission" date="2019-01" db="EMBL/GenBank/DDBJ databases">
        <title>Draft Genome and Complete Hox-Cluster Characterization of the Sterlet Sturgeon (Acipenser ruthenus).</title>
        <authorList>
            <person name="Wei Q."/>
        </authorList>
    </citation>
    <scope>NUCLEOTIDE SEQUENCE [LARGE SCALE GENOMIC DNA]</scope>
    <source>
        <strain evidence="2">WHYD16114868_AA</strain>
        <tissue evidence="2">Blood</tissue>
    </source>
</reference>
<feature type="compositionally biased region" description="Basic and acidic residues" evidence="1">
    <location>
        <begin position="1246"/>
        <end position="1255"/>
    </location>
</feature>
<dbReference type="Proteomes" id="UP000289886">
    <property type="component" value="Unassembled WGS sequence"/>
</dbReference>
<dbReference type="Pfam" id="PF15090">
    <property type="entry name" value="DUF4553"/>
    <property type="match status" value="2"/>
</dbReference>
<feature type="compositionally biased region" description="Basic and acidic residues" evidence="1">
    <location>
        <begin position="2659"/>
        <end position="2668"/>
    </location>
</feature>
<organism evidence="2 3">
    <name type="scientific">Acipenser ruthenus</name>
    <name type="common">Sterlet sturgeon</name>
    <dbReference type="NCBI Taxonomy" id="7906"/>
    <lineage>
        <taxon>Eukaryota</taxon>
        <taxon>Metazoa</taxon>
        <taxon>Chordata</taxon>
        <taxon>Craniata</taxon>
        <taxon>Vertebrata</taxon>
        <taxon>Euteleostomi</taxon>
        <taxon>Actinopterygii</taxon>
        <taxon>Chondrostei</taxon>
        <taxon>Acipenseriformes</taxon>
        <taxon>Acipenseridae</taxon>
        <taxon>Acipenser</taxon>
    </lineage>
</organism>
<dbReference type="EMBL" id="SCEB01214198">
    <property type="protein sequence ID" value="RXM36660.1"/>
    <property type="molecule type" value="Genomic_DNA"/>
</dbReference>
<feature type="region of interest" description="Disordered" evidence="1">
    <location>
        <begin position="1928"/>
        <end position="1957"/>
    </location>
</feature>
<feature type="compositionally biased region" description="Basic residues" evidence="1">
    <location>
        <begin position="2821"/>
        <end position="2842"/>
    </location>
</feature>
<name>A0A444UN91_ACIRT</name>
<feature type="region of interest" description="Disordered" evidence="1">
    <location>
        <begin position="1227"/>
        <end position="1390"/>
    </location>
</feature>
<dbReference type="PANTHER" id="PTHR14931">
    <property type="entry name" value="GENE 340-RELATED"/>
    <property type="match status" value="1"/>
</dbReference>
<feature type="compositionally biased region" description="Polar residues" evidence="1">
    <location>
        <begin position="2797"/>
        <end position="2806"/>
    </location>
</feature>